<dbReference type="AlphaFoldDB" id="K0IMD7"/>
<dbReference type="InParanoid" id="K0IMD7"/>
<sequence length="196" mass="20410">MRTIGPSVGLAFGLSAAGLGAILLVASFIPAGIIKAANHGGANEQFLQLHGRLDVLLYDESGRIKDERHIDNMIVDAGFEGIAYRIAPHDGTVTPSNPWNYIAIGTGNTATAAGDTALVSELVRIQDTQAEYSTSSKQLKLQVSFDPGVGTGNIAESGLFNAASAGDMLARQTFTTISKGASDTLTVTWTITLAST</sequence>
<dbReference type="HOGENOM" id="CLU_1387627_0_0_2"/>
<dbReference type="BioCyc" id="CNIT1237085:G1324-880-MONOMER"/>
<proteinExistence type="predicted"/>
<dbReference type="STRING" id="1237085.Ngar_c08820"/>
<dbReference type="EMBL" id="CP002408">
    <property type="protein sequence ID" value="AFU57824.1"/>
    <property type="molecule type" value="Genomic_DNA"/>
</dbReference>
<protein>
    <submittedName>
        <fullName evidence="1">Uncharacterized protein</fullName>
    </submittedName>
</protein>
<dbReference type="Proteomes" id="UP000008037">
    <property type="component" value="Chromosome"/>
</dbReference>
<keyword evidence="2" id="KW-1185">Reference proteome</keyword>
<dbReference type="GeneID" id="13795277"/>
<gene>
    <name evidence="1" type="ordered locus">Ngar_c08820</name>
</gene>
<dbReference type="RefSeq" id="WP_015018369.1">
    <property type="nucleotide sequence ID" value="NC_018719.1"/>
</dbReference>
<dbReference type="KEGG" id="nga:Ngar_c08820"/>
<accession>K0IMD7</accession>
<organism evidence="1 2">
    <name type="scientific">Nitrososphaera gargensis (strain Ga9.2)</name>
    <dbReference type="NCBI Taxonomy" id="1237085"/>
    <lineage>
        <taxon>Archaea</taxon>
        <taxon>Nitrososphaerota</taxon>
        <taxon>Nitrososphaeria</taxon>
        <taxon>Nitrososphaerales</taxon>
        <taxon>Nitrososphaeraceae</taxon>
        <taxon>Nitrososphaera</taxon>
    </lineage>
</organism>
<name>K0IMD7_NITGG</name>
<dbReference type="OrthoDB" id="373608at2157"/>
<evidence type="ECO:0000313" key="2">
    <source>
        <dbReference type="Proteomes" id="UP000008037"/>
    </source>
</evidence>
<reference evidence="1 2" key="1">
    <citation type="journal article" date="2012" name="Environ. Microbiol.">
        <title>The genome of the ammonia-oxidizing Candidatus Nitrososphaera gargensis: insights into metabolic versatility and environmental adaptations.</title>
        <authorList>
            <person name="Spang A."/>
            <person name="Poehlein A."/>
            <person name="Offre P."/>
            <person name="Zumbragel S."/>
            <person name="Haider S."/>
            <person name="Rychlik N."/>
            <person name="Nowka B."/>
            <person name="Schmeisser C."/>
            <person name="Lebedeva E.V."/>
            <person name="Rattei T."/>
            <person name="Bohm C."/>
            <person name="Schmid M."/>
            <person name="Galushko A."/>
            <person name="Hatzenpichler R."/>
            <person name="Weinmaier T."/>
            <person name="Daniel R."/>
            <person name="Schleper C."/>
            <person name="Spieck E."/>
            <person name="Streit W."/>
            <person name="Wagner M."/>
        </authorList>
    </citation>
    <scope>NUCLEOTIDE SEQUENCE [LARGE SCALE GENOMIC DNA]</scope>
    <source>
        <strain evidence="2">Ga9.2</strain>
    </source>
</reference>
<evidence type="ECO:0000313" key="1">
    <source>
        <dbReference type="EMBL" id="AFU57824.1"/>
    </source>
</evidence>